<proteinExistence type="predicted"/>
<protein>
    <submittedName>
        <fullName evidence="1">Uncharacterized protein</fullName>
    </submittedName>
</protein>
<dbReference type="EMBL" id="SDMP01000016">
    <property type="protein sequence ID" value="RYR05663.1"/>
    <property type="molecule type" value="Genomic_DNA"/>
</dbReference>
<name>A0A444YUQ7_ARAHY</name>
<reference evidence="1 2" key="1">
    <citation type="submission" date="2019-01" db="EMBL/GenBank/DDBJ databases">
        <title>Sequencing of cultivated peanut Arachis hypogaea provides insights into genome evolution and oil improvement.</title>
        <authorList>
            <person name="Chen X."/>
        </authorList>
    </citation>
    <scope>NUCLEOTIDE SEQUENCE [LARGE SCALE GENOMIC DNA]</scope>
    <source>
        <strain evidence="2">cv. Fuhuasheng</strain>
        <tissue evidence="1">Leaves</tissue>
    </source>
</reference>
<dbReference type="AlphaFoldDB" id="A0A444YUQ7"/>
<sequence length="105" mass="12036">MTSADNERRSTGGDQLTTWIRPSIKKELEAHFKNDEGFKHRHLTNVANRALSRSSKYTGGSATFMKTKSRLISSLSKSLDRETAQVETYNYIHILKANKKRFSEE</sequence>
<evidence type="ECO:0000313" key="1">
    <source>
        <dbReference type="EMBL" id="RYR05663.1"/>
    </source>
</evidence>
<evidence type="ECO:0000313" key="2">
    <source>
        <dbReference type="Proteomes" id="UP000289738"/>
    </source>
</evidence>
<organism evidence="1 2">
    <name type="scientific">Arachis hypogaea</name>
    <name type="common">Peanut</name>
    <dbReference type="NCBI Taxonomy" id="3818"/>
    <lineage>
        <taxon>Eukaryota</taxon>
        <taxon>Viridiplantae</taxon>
        <taxon>Streptophyta</taxon>
        <taxon>Embryophyta</taxon>
        <taxon>Tracheophyta</taxon>
        <taxon>Spermatophyta</taxon>
        <taxon>Magnoliopsida</taxon>
        <taxon>eudicotyledons</taxon>
        <taxon>Gunneridae</taxon>
        <taxon>Pentapetalae</taxon>
        <taxon>rosids</taxon>
        <taxon>fabids</taxon>
        <taxon>Fabales</taxon>
        <taxon>Fabaceae</taxon>
        <taxon>Papilionoideae</taxon>
        <taxon>50 kb inversion clade</taxon>
        <taxon>dalbergioids sensu lato</taxon>
        <taxon>Dalbergieae</taxon>
        <taxon>Pterocarpus clade</taxon>
        <taxon>Arachis</taxon>
    </lineage>
</organism>
<accession>A0A444YUQ7</accession>
<keyword evidence="2" id="KW-1185">Reference proteome</keyword>
<dbReference type="Proteomes" id="UP000289738">
    <property type="component" value="Chromosome B06"/>
</dbReference>
<comment type="caution">
    <text evidence="1">The sequence shown here is derived from an EMBL/GenBank/DDBJ whole genome shotgun (WGS) entry which is preliminary data.</text>
</comment>
<gene>
    <name evidence="1" type="ORF">Ahy_B06g085496</name>
</gene>